<dbReference type="Pfam" id="PF12833">
    <property type="entry name" value="HTH_18"/>
    <property type="match status" value="1"/>
</dbReference>
<dbReference type="PROSITE" id="PS00041">
    <property type="entry name" value="HTH_ARAC_FAMILY_1"/>
    <property type="match status" value="1"/>
</dbReference>
<dbReference type="STRING" id="1548208.AXK12_07435"/>
<evidence type="ECO:0000256" key="4">
    <source>
        <dbReference type="ARBA" id="ARBA00023163"/>
    </source>
</evidence>
<dbReference type="PRINTS" id="PR00032">
    <property type="entry name" value="HTHARAC"/>
</dbReference>
<dbReference type="OrthoDB" id="9803764at2"/>
<dbReference type="EMBL" id="LSZP01000059">
    <property type="protein sequence ID" value="KXU34302.1"/>
    <property type="molecule type" value="Genomic_DNA"/>
</dbReference>
<organism evidence="6 7">
    <name type="scientific">Cephaloticoccus capnophilus</name>
    <dbReference type="NCBI Taxonomy" id="1548208"/>
    <lineage>
        <taxon>Bacteria</taxon>
        <taxon>Pseudomonadati</taxon>
        <taxon>Verrucomicrobiota</taxon>
        <taxon>Opitutia</taxon>
        <taxon>Opitutales</taxon>
        <taxon>Opitutaceae</taxon>
        <taxon>Cephaloticoccus</taxon>
    </lineage>
</organism>
<dbReference type="AlphaFoldDB" id="A0A139SIA4"/>
<dbReference type="InterPro" id="IPR018060">
    <property type="entry name" value="HTH_AraC"/>
</dbReference>
<keyword evidence="1" id="KW-0805">Transcription regulation</keyword>
<dbReference type="Proteomes" id="UP000071392">
    <property type="component" value="Unassembled WGS sequence"/>
</dbReference>
<dbReference type="InterPro" id="IPR009057">
    <property type="entry name" value="Homeodomain-like_sf"/>
</dbReference>
<evidence type="ECO:0000313" key="7">
    <source>
        <dbReference type="Proteomes" id="UP000071392"/>
    </source>
</evidence>
<dbReference type="PROSITE" id="PS01124">
    <property type="entry name" value="HTH_ARAC_FAMILY_2"/>
    <property type="match status" value="1"/>
</dbReference>
<evidence type="ECO:0000256" key="2">
    <source>
        <dbReference type="ARBA" id="ARBA00023125"/>
    </source>
</evidence>
<evidence type="ECO:0000259" key="5">
    <source>
        <dbReference type="PROSITE" id="PS01124"/>
    </source>
</evidence>
<evidence type="ECO:0000256" key="1">
    <source>
        <dbReference type="ARBA" id="ARBA00023015"/>
    </source>
</evidence>
<dbReference type="InterPro" id="IPR037923">
    <property type="entry name" value="HTH-like"/>
</dbReference>
<dbReference type="PANTHER" id="PTHR46796">
    <property type="entry name" value="HTH-TYPE TRANSCRIPTIONAL ACTIVATOR RHAS-RELATED"/>
    <property type="match status" value="1"/>
</dbReference>
<dbReference type="Gene3D" id="1.10.10.60">
    <property type="entry name" value="Homeodomain-like"/>
    <property type="match status" value="2"/>
</dbReference>
<keyword evidence="4" id="KW-0804">Transcription</keyword>
<keyword evidence="2" id="KW-0238">DNA-binding</keyword>
<dbReference type="GO" id="GO:0003700">
    <property type="term" value="F:DNA-binding transcription factor activity"/>
    <property type="evidence" value="ECO:0007669"/>
    <property type="project" value="InterPro"/>
</dbReference>
<sequence>MMKIEALSFHPIAGLCGRVRCEPGWNLSATWAKGLIDYDLWFVWEGRGTMITSTGEYALYPGVCLWMRPGHRYEAEQDPAARLGVNYIHFSARQQKSTLERNGTQQPVDNLPTSAFNPPFEILVSRQIELVDMLMRRIILLSGESQAEAANAALLTALLVELCREYTSGRAATEGGVSGTELYHYKVALESAARIRESPAEILSVAQLAREAGYSPDHFSRVFLGAIGLRPQDYLMRARLDRARQLLAETDLSVGEVATRVGFADIFYFSRFFRQHTGQPPSEFRRSLRRGSS</sequence>
<dbReference type="GO" id="GO:0043565">
    <property type="term" value="F:sequence-specific DNA binding"/>
    <property type="evidence" value="ECO:0007669"/>
    <property type="project" value="InterPro"/>
</dbReference>
<comment type="caution">
    <text evidence="6">The sequence shown here is derived from an EMBL/GenBank/DDBJ whole genome shotgun (WGS) entry which is preliminary data.</text>
</comment>
<dbReference type="SUPFAM" id="SSF51215">
    <property type="entry name" value="Regulatory protein AraC"/>
    <property type="match status" value="1"/>
</dbReference>
<dbReference type="InterPro" id="IPR018062">
    <property type="entry name" value="HTH_AraC-typ_CS"/>
</dbReference>
<name>A0A139SIA4_9BACT</name>
<reference evidence="6 7" key="1">
    <citation type="submission" date="2016-02" db="EMBL/GenBank/DDBJ databases">
        <authorList>
            <person name="Wen L."/>
            <person name="He K."/>
            <person name="Yang H."/>
        </authorList>
    </citation>
    <scope>NUCLEOTIDE SEQUENCE [LARGE SCALE GENOMIC DNA]</scope>
    <source>
        <strain evidence="6 7">CV41</strain>
    </source>
</reference>
<dbReference type="SUPFAM" id="SSF46689">
    <property type="entry name" value="Homeodomain-like"/>
    <property type="match status" value="2"/>
</dbReference>
<keyword evidence="7" id="KW-1185">Reference proteome</keyword>
<gene>
    <name evidence="6" type="ORF">AXK12_07435</name>
</gene>
<accession>A0A139SIA4</accession>
<evidence type="ECO:0000313" key="6">
    <source>
        <dbReference type="EMBL" id="KXU34302.1"/>
    </source>
</evidence>
<dbReference type="Pfam" id="PF02311">
    <property type="entry name" value="AraC_binding"/>
    <property type="match status" value="1"/>
</dbReference>
<feature type="domain" description="HTH araC/xylS-type" evidence="5">
    <location>
        <begin position="189"/>
        <end position="287"/>
    </location>
</feature>
<dbReference type="InterPro" id="IPR050204">
    <property type="entry name" value="AraC_XylS_family_regulators"/>
</dbReference>
<evidence type="ECO:0000256" key="3">
    <source>
        <dbReference type="ARBA" id="ARBA00023159"/>
    </source>
</evidence>
<proteinExistence type="predicted"/>
<dbReference type="SMART" id="SM00342">
    <property type="entry name" value="HTH_ARAC"/>
    <property type="match status" value="1"/>
</dbReference>
<dbReference type="RefSeq" id="WP_068713001.1">
    <property type="nucleotide sequence ID" value="NZ_LSZP01000059.1"/>
</dbReference>
<dbReference type="InterPro" id="IPR020449">
    <property type="entry name" value="Tscrpt_reg_AraC-type_HTH"/>
</dbReference>
<protein>
    <recommendedName>
        <fullName evidence="5">HTH araC/xylS-type domain-containing protein</fullName>
    </recommendedName>
</protein>
<keyword evidence="3" id="KW-0010">Activator</keyword>
<dbReference type="InterPro" id="IPR003313">
    <property type="entry name" value="AraC-bd"/>
</dbReference>